<keyword evidence="2" id="KW-0346">Stress response</keyword>
<evidence type="ECO:0000256" key="5">
    <source>
        <dbReference type="ARBA" id="ARBA00048082"/>
    </source>
</evidence>
<comment type="caution">
    <text evidence="6">The sequence shown here is derived from an EMBL/GenBank/DDBJ whole genome shotgun (WGS) entry which is preliminary data.</text>
</comment>
<dbReference type="PANTHER" id="PTHR48094">
    <property type="entry name" value="PROTEIN/NUCLEIC ACID DEGLYCASE DJ-1-RELATED"/>
    <property type="match status" value="1"/>
</dbReference>
<dbReference type="GO" id="GO:0019172">
    <property type="term" value="F:glyoxalase III activity"/>
    <property type="evidence" value="ECO:0007669"/>
    <property type="project" value="UniProtKB-EC"/>
</dbReference>
<dbReference type="InterPro" id="IPR029062">
    <property type="entry name" value="Class_I_gatase-like"/>
</dbReference>
<accession>A0A0V1Q3I4</accession>
<dbReference type="Proteomes" id="UP000054251">
    <property type="component" value="Unassembled WGS sequence"/>
</dbReference>
<dbReference type="InterPro" id="IPR050325">
    <property type="entry name" value="Prot/Nucl_acid_deglycase"/>
</dbReference>
<evidence type="ECO:0000256" key="1">
    <source>
        <dbReference type="ARBA" id="ARBA00013134"/>
    </source>
</evidence>
<protein>
    <recommendedName>
        <fullName evidence="1">D-lactate dehydratase</fullName>
        <ecNumber evidence="1">4.2.1.130</ecNumber>
    </recommendedName>
</protein>
<dbReference type="GeneID" id="26838411"/>
<name>A0A0V1Q3I4_9ASCO</name>
<evidence type="ECO:0000313" key="7">
    <source>
        <dbReference type="Proteomes" id="UP000054251"/>
    </source>
</evidence>
<dbReference type="RefSeq" id="XP_015468907.1">
    <property type="nucleotide sequence ID" value="XM_015610232.1"/>
</dbReference>
<dbReference type="GO" id="GO:0019243">
    <property type="term" value="P:methylglyoxal catabolic process to D-lactate via S-lactoyl-glutathione"/>
    <property type="evidence" value="ECO:0007669"/>
    <property type="project" value="TreeGrafter"/>
</dbReference>
<dbReference type="PANTHER" id="PTHR48094:SF11">
    <property type="entry name" value="GLUTATHIONE-INDEPENDENT GLYOXALASE HSP31-RELATED"/>
    <property type="match status" value="1"/>
</dbReference>
<evidence type="ECO:0000313" key="6">
    <source>
        <dbReference type="EMBL" id="KSA02805.1"/>
    </source>
</evidence>
<dbReference type="EMBL" id="LMYN01000019">
    <property type="protein sequence ID" value="KSA02805.1"/>
    <property type="molecule type" value="Genomic_DNA"/>
</dbReference>
<keyword evidence="3" id="KW-0456">Lyase</keyword>
<comment type="similarity">
    <text evidence="4">Belongs to the peptidase C56 family. HSP31-like subfamily.</text>
</comment>
<evidence type="ECO:0000256" key="3">
    <source>
        <dbReference type="ARBA" id="ARBA00023239"/>
    </source>
</evidence>
<evidence type="ECO:0000256" key="4">
    <source>
        <dbReference type="ARBA" id="ARBA00038493"/>
    </source>
</evidence>
<dbReference type="OrthoDB" id="543156at2759"/>
<dbReference type="Gene3D" id="3.40.50.880">
    <property type="match status" value="1"/>
</dbReference>
<organism evidence="6 7">
    <name type="scientific">Debaryomyces fabryi</name>
    <dbReference type="NCBI Taxonomy" id="58627"/>
    <lineage>
        <taxon>Eukaryota</taxon>
        <taxon>Fungi</taxon>
        <taxon>Dikarya</taxon>
        <taxon>Ascomycota</taxon>
        <taxon>Saccharomycotina</taxon>
        <taxon>Pichiomycetes</taxon>
        <taxon>Debaryomycetaceae</taxon>
        <taxon>Debaryomyces</taxon>
    </lineage>
</organism>
<reference evidence="6 7" key="1">
    <citation type="submission" date="2015-11" db="EMBL/GenBank/DDBJ databases">
        <title>The genome of Debaryomyces fabryi.</title>
        <authorList>
            <person name="Tafer H."/>
            <person name="Lopandic K."/>
        </authorList>
    </citation>
    <scope>NUCLEOTIDE SEQUENCE [LARGE SCALE GENOMIC DNA]</scope>
    <source>
        <strain evidence="6 7">CBS 789</strain>
    </source>
</reference>
<dbReference type="FunFam" id="3.40.50.880:FF:000051">
    <property type="entry name" value="Glutathione-independent glyoxalase HSP31"/>
    <property type="match status" value="1"/>
</dbReference>
<dbReference type="GO" id="GO:0005737">
    <property type="term" value="C:cytoplasm"/>
    <property type="evidence" value="ECO:0007669"/>
    <property type="project" value="TreeGrafter"/>
</dbReference>
<comment type="catalytic activity">
    <reaction evidence="5">
        <text>methylglyoxal + H2O = (R)-lactate + H(+)</text>
        <dbReference type="Rhea" id="RHEA:27754"/>
        <dbReference type="ChEBI" id="CHEBI:15377"/>
        <dbReference type="ChEBI" id="CHEBI:15378"/>
        <dbReference type="ChEBI" id="CHEBI:16004"/>
        <dbReference type="ChEBI" id="CHEBI:17158"/>
        <dbReference type="EC" id="4.2.1.130"/>
    </reaction>
</comment>
<keyword evidence="7" id="KW-1185">Reference proteome</keyword>
<evidence type="ECO:0000256" key="2">
    <source>
        <dbReference type="ARBA" id="ARBA00023016"/>
    </source>
</evidence>
<dbReference type="CDD" id="cd03147">
    <property type="entry name" value="GATase1_Ydr533c_like"/>
    <property type="match status" value="1"/>
</dbReference>
<dbReference type="SUPFAM" id="SSF52317">
    <property type="entry name" value="Class I glutamine amidotransferase-like"/>
    <property type="match status" value="1"/>
</dbReference>
<gene>
    <name evidence="6" type="ORF">AC631_01402</name>
</gene>
<dbReference type="AlphaFoldDB" id="A0A0V1Q3I4"/>
<sequence length="241" mass="26112">MLTHKKILLAVSSYNEVFYQDGAKTGLFLVEALHPFEVFKDNGYEVDFVSETGSFGFDEHSLTPHFLDGKDLEVYKDSKSDFNQHLKNMKKASEVNADDYGVFFASAGHATLFDYPNAKGLQSLAQAIWVNGGVVAAVCHGGAIFDGLIDPATGRPLIEGKSITGFTDIGEIILKVDGLMKENNLLSIEDLAKKYGAKYLAPIGPWDDYTVADGKLITGVNPASASSTAKRSLIALKTKHT</sequence>
<proteinExistence type="inferred from homology"/>
<dbReference type="EC" id="4.2.1.130" evidence="1"/>